<dbReference type="Proteomes" id="UP001516400">
    <property type="component" value="Unassembled WGS sequence"/>
</dbReference>
<sequence length="96" mass="11291">MAARRATYFTSAEKEILDNEGKHEIPLKGFRFKVALGSLLKGRKRRRPSSEHLIKVPKRRIRNPLKPLVNIAVRNYSIRHFPIFTKKERRRNCPKG</sequence>
<evidence type="ECO:0000313" key="1">
    <source>
        <dbReference type="EMBL" id="KAL3278207.1"/>
    </source>
</evidence>
<keyword evidence="2" id="KW-1185">Reference proteome</keyword>
<protein>
    <submittedName>
        <fullName evidence="1">Uncharacterized protein</fullName>
    </submittedName>
</protein>
<accession>A0ABD2NIF3</accession>
<dbReference type="EMBL" id="JABFTP020000103">
    <property type="protein sequence ID" value="KAL3278207.1"/>
    <property type="molecule type" value="Genomic_DNA"/>
</dbReference>
<comment type="caution">
    <text evidence="1">The sequence shown here is derived from an EMBL/GenBank/DDBJ whole genome shotgun (WGS) entry which is preliminary data.</text>
</comment>
<dbReference type="AlphaFoldDB" id="A0ABD2NIF3"/>
<gene>
    <name evidence="1" type="ORF">HHI36_013546</name>
</gene>
<evidence type="ECO:0000313" key="2">
    <source>
        <dbReference type="Proteomes" id="UP001516400"/>
    </source>
</evidence>
<name>A0ABD2NIF3_9CUCU</name>
<proteinExistence type="predicted"/>
<organism evidence="1 2">
    <name type="scientific">Cryptolaemus montrouzieri</name>
    <dbReference type="NCBI Taxonomy" id="559131"/>
    <lineage>
        <taxon>Eukaryota</taxon>
        <taxon>Metazoa</taxon>
        <taxon>Ecdysozoa</taxon>
        <taxon>Arthropoda</taxon>
        <taxon>Hexapoda</taxon>
        <taxon>Insecta</taxon>
        <taxon>Pterygota</taxon>
        <taxon>Neoptera</taxon>
        <taxon>Endopterygota</taxon>
        <taxon>Coleoptera</taxon>
        <taxon>Polyphaga</taxon>
        <taxon>Cucujiformia</taxon>
        <taxon>Coccinelloidea</taxon>
        <taxon>Coccinellidae</taxon>
        <taxon>Scymninae</taxon>
        <taxon>Scymnini</taxon>
        <taxon>Cryptolaemus</taxon>
    </lineage>
</organism>
<reference evidence="1 2" key="1">
    <citation type="journal article" date="2021" name="BMC Biol.">
        <title>Horizontally acquired antibacterial genes associated with adaptive radiation of ladybird beetles.</title>
        <authorList>
            <person name="Li H.S."/>
            <person name="Tang X.F."/>
            <person name="Huang Y.H."/>
            <person name="Xu Z.Y."/>
            <person name="Chen M.L."/>
            <person name="Du X.Y."/>
            <person name="Qiu B.Y."/>
            <person name="Chen P.T."/>
            <person name="Zhang W."/>
            <person name="Slipinski A."/>
            <person name="Escalona H.E."/>
            <person name="Waterhouse R.M."/>
            <person name="Zwick A."/>
            <person name="Pang H."/>
        </authorList>
    </citation>
    <scope>NUCLEOTIDE SEQUENCE [LARGE SCALE GENOMIC DNA]</scope>
    <source>
        <strain evidence="1">SYSU2018</strain>
    </source>
</reference>